<dbReference type="GO" id="GO:0023052">
    <property type="term" value="P:signaling"/>
    <property type="evidence" value="ECO:0007669"/>
    <property type="project" value="InterPro"/>
</dbReference>
<dbReference type="PANTHER" id="PTHR12353:SF31">
    <property type="entry name" value="LD44824P"/>
    <property type="match status" value="1"/>
</dbReference>
<dbReference type="GO" id="GO:0060090">
    <property type="term" value="F:molecular adaptor activity"/>
    <property type="evidence" value="ECO:0007669"/>
    <property type="project" value="TreeGrafter"/>
</dbReference>
<dbReference type="EMBL" id="GL379805">
    <property type="protein sequence ID" value="EGT39879.1"/>
    <property type="molecule type" value="Genomic_DNA"/>
</dbReference>
<dbReference type="GO" id="GO:0099572">
    <property type="term" value="C:postsynaptic specialization"/>
    <property type="evidence" value="ECO:0007669"/>
    <property type="project" value="TreeGrafter"/>
</dbReference>
<dbReference type="Pfam" id="PF03359">
    <property type="entry name" value="GKAP"/>
    <property type="match status" value="1"/>
</dbReference>
<proteinExistence type="inferred from homology"/>
<dbReference type="PANTHER" id="PTHR12353">
    <property type="entry name" value="DISKS LARGE-ASSOCIATED PROTEIN DAP SAP90/PSD-95-ASSOCIATED PROTEIN"/>
    <property type="match status" value="1"/>
</dbReference>
<dbReference type="OrthoDB" id="10036956at2759"/>
<evidence type="ECO:0000256" key="1">
    <source>
        <dbReference type="ARBA" id="ARBA00008839"/>
    </source>
</evidence>
<dbReference type="AlphaFoldDB" id="G0MPQ6"/>
<feature type="compositionally biased region" description="Basic and acidic residues" evidence="2">
    <location>
        <begin position="263"/>
        <end position="282"/>
    </location>
</feature>
<evidence type="ECO:0000313" key="3">
    <source>
        <dbReference type="EMBL" id="EGT39879.1"/>
    </source>
</evidence>
<name>G0MPQ6_CAEBE</name>
<dbReference type="OMA" id="IEPHKFI"/>
<gene>
    <name evidence="3" type="ORF">CAEBREN_03833</name>
</gene>
<dbReference type="Proteomes" id="UP000008068">
    <property type="component" value="Unassembled WGS sequence"/>
</dbReference>
<comment type="similarity">
    <text evidence="1">Belongs to the SAPAP family.</text>
</comment>
<dbReference type="eggNOG" id="KOG3971">
    <property type="taxonomic scope" value="Eukaryota"/>
</dbReference>
<protein>
    <submittedName>
        <fullName evidence="3">Uncharacterized protein</fullName>
    </submittedName>
</protein>
<dbReference type="InParanoid" id="G0MPQ6"/>
<dbReference type="FunCoup" id="G0MPQ6">
    <property type="interactions" value="1"/>
</dbReference>
<feature type="compositionally biased region" description="Basic and acidic residues" evidence="2">
    <location>
        <begin position="93"/>
        <end position="105"/>
    </location>
</feature>
<reference evidence="4" key="1">
    <citation type="submission" date="2011-07" db="EMBL/GenBank/DDBJ databases">
        <authorList>
            <consortium name="Caenorhabditis brenneri Sequencing and Analysis Consortium"/>
            <person name="Wilson R.K."/>
        </authorList>
    </citation>
    <scope>NUCLEOTIDE SEQUENCE [LARGE SCALE GENOMIC DNA]</scope>
    <source>
        <strain evidence="4">PB2801</strain>
    </source>
</reference>
<organism evidence="4">
    <name type="scientific">Caenorhabditis brenneri</name>
    <name type="common">Nematode worm</name>
    <dbReference type="NCBI Taxonomy" id="135651"/>
    <lineage>
        <taxon>Eukaryota</taxon>
        <taxon>Metazoa</taxon>
        <taxon>Ecdysozoa</taxon>
        <taxon>Nematoda</taxon>
        <taxon>Chromadorea</taxon>
        <taxon>Rhabditida</taxon>
        <taxon>Rhabditina</taxon>
        <taxon>Rhabditomorpha</taxon>
        <taxon>Rhabditoidea</taxon>
        <taxon>Rhabditidae</taxon>
        <taxon>Peloderinae</taxon>
        <taxon>Caenorhabditis</taxon>
    </lineage>
</organism>
<keyword evidence="4" id="KW-1185">Reference proteome</keyword>
<dbReference type="HOGENOM" id="CLU_900898_0_0_1"/>
<accession>G0MPQ6</accession>
<sequence>MGNHVSTPGPIRDLISKFDQLDLCSAHKNEKEGVENIEPHKFIINQQPGFDEIDLKKDANGNDEDKEEPNLKISIDAESDSGISGSSPASSKRNVEILKDTKEDEVTTSTPSDGHEFRSLHDRVKAELQTKMDAANKDLENADDYPEKCADSLRAAHGNAHLLVRKKFAKFNELIDKNLKPIPDDPMPVTVQDLEGFWMTIDMELKGILKEFTKVEKYRAANWDPSAVEEEESVVDTTATTLPKSTRPMTAKKIAPVVSEETKKKLAEQKALAEQRRAEMRAQMRQKMKAKNQTEEETKPPVLGASEDC</sequence>
<feature type="compositionally biased region" description="Low complexity" evidence="2">
    <location>
        <begin position="74"/>
        <end position="91"/>
    </location>
</feature>
<feature type="region of interest" description="Disordered" evidence="2">
    <location>
        <begin position="263"/>
        <end position="309"/>
    </location>
</feature>
<feature type="region of interest" description="Disordered" evidence="2">
    <location>
        <begin position="45"/>
        <end position="116"/>
    </location>
</feature>
<dbReference type="GO" id="GO:0098978">
    <property type="term" value="C:glutamatergic synapse"/>
    <property type="evidence" value="ECO:0007669"/>
    <property type="project" value="TreeGrafter"/>
</dbReference>
<evidence type="ECO:0000256" key="2">
    <source>
        <dbReference type="SAM" id="MobiDB-lite"/>
    </source>
</evidence>
<evidence type="ECO:0000313" key="4">
    <source>
        <dbReference type="Proteomes" id="UP000008068"/>
    </source>
</evidence>
<dbReference type="STRING" id="135651.G0MPQ6"/>
<dbReference type="InterPro" id="IPR005026">
    <property type="entry name" value="SAPAP"/>
</dbReference>